<evidence type="ECO:0000313" key="1">
    <source>
        <dbReference type="EMBL" id="KKL96852.1"/>
    </source>
</evidence>
<dbReference type="AlphaFoldDB" id="A0A0F9JCW2"/>
<comment type="caution">
    <text evidence="1">The sequence shown here is derived from an EMBL/GenBank/DDBJ whole genome shotgun (WGS) entry which is preliminary data.</text>
</comment>
<dbReference type="EMBL" id="LAZR01018319">
    <property type="protein sequence ID" value="KKL96852.1"/>
    <property type="molecule type" value="Genomic_DNA"/>
</dbReference>
<gene>
    <name evidence="1" type="ORF">LCGC14_1840330</name>
</gene>
<protein>
    <recommendedName>
        <fullName evidence="2">SMP-30/Gluconolactonase/LRE-like region domain-containing protein</fullName>
    </recommendedName>
</protein>
<evidence type="ECO:0008006" key="2">
    <source>
        <dbReference type="Google" id="ProtNLM"/>
    </source>
</evidence>
<reference evidence="1" key="1">
    <citation type="journal article" date="2015" name="Nature">
        <title>Complex archaea that bridge the gap between prokaryotes and eukaryotes.</title>
        <authorList>
            <person name="Spang A."/>
            <person name="Saw J.H."/>
            <person name="Jorgensen S.L."/>
            <person name="Zaremba-Niedzwiedzka K."/>
            <person name="Martijn J."/>
            <person name="Lind A.E."/>
            <person name="van Eijk R."/>
            <person name="Schleper C."/>
            <person name="Guy L."/>
            <person name="Ettema T.J."/>
        </authorList>
    </citation>
    <scope>NUCLEOTIDE SEQUENCE</scope>
</reference>
<proteinExistence type="predicted"/>
<sequence>MVCWDKGFLGVLDAAGRRWKKLPTKGKVPRIVHGDENAVTYDSKRDALWMLAANGYQKMSGQVWRYDMATGAVAKMDPAGMKTIGVKVRPREAVYLPGPDLVLHNGFAGGLQAAYDPKANRWVVLSIKKTYKDLGGVSIGLMYDPKRKLVWAMSTAQAMYVLRIDPKTIKIMDAPPAAPPKRGN</sequence>
<name>A0A0F9JCW2_9ZZZZ</name>
<accession>A0A0F9JCW2</accession>
<organism evidence="1">
    <name type="scientific">marine sediment metagenome</name>
    <dbReference type="NCBI Taxonomy" id="412755"/>
    <lineage>
        <taxon>unclassified sequences</taxon>
        <taxon>metagenomes</taxon>
        <taxon>ecological metagenomes</taxon>
    </lineage>
</organism>
<dbReference type="SUPFAM" id="SSF75011">
    <property type="entry name" value="3-carboxy-cis,cis-mucoante lactonizing enzyme"/>
    <property type="match status" value="1"/>
</dbReference>